<gene>
    <name evidence="2" type="ORF">H072_4294</name>
</gene>
<sequence>MTRLLILHTLLALAYFSLAAPSSLDTRTTPIKDVVIDSIAYGGTGCPQGSATAQLTADGTSFTVRFKSFTAKLGTDSLLDSRKFCQLNLALSASSGWQYTILAANFTGYASLGPDTKAVHASTLYFSGSTNQTAFSASLSGPAKYAYNIQAASVIGGDIWSPCGVDAGLNIKSELILTGTGSGDIVELGEAGKIVRVFGLDWRKC</sequence>
<dbReference type="STRING" id="1284197.S8AFZ6"/>
<proteinExistence type="predicted"/>
<dbReference type="Pfam" id="PF14273">
    <property type="entry name" value="DUF4360"/>
    <property type="match status" value="1"/>
</dbReference>
<accession>S8AFZ6</accession>
<reference evidence="2 3" key="1">
    <citation type="journal article" date="2013" name="PLoS Genet.">
        <title>Genomic mechanisms accounting for the adaptation to parasitism in nematode-trapping fungi.</title>
        <authorList>
            <person name="Meerupati T."/>
            <person name="Andersson K.M."/>
            <person name="Friman E."/>
            <person name="Kumar D."/>
            <person name="Tunlid A."/>
            <person name="Ahren D."/>
        </authorList>
    </citation>
    <scope>NUCLEOTIDE SEQUENCE [LARGE SCALE GENOMIC DNA]</scope>
    <source>
        <strain evidence="2 3">CBS 200.50</strain>
    </source>
</reference>
<reference evidence="3" key="2">
    <citation type="submission" date="2013-04" db="EMBL/GenBank/DDBJ databases">
        <title>Genomic mechanisms accounting for the adaptation to parasitism in nematode-trapping fungi.</title>
        <authorList>
            <person name="Ahren D.G."/>
        </authorList>
    </citation>
    <scope>NUCLEOTIDE SEQUENCE [LARGE SCALE GENOMIC DNA]</scope>
    <source>
        <strain evidence="3">CBS 200.50</strain>
    </source>
</reference>
<evidence type="ECO:0000313" key="3">
    <source>
        <dbReference type="Proteomes" id="UP000015100"/>
    </source>
</evidence>
<dbReference type="InterPro" id="IPR025649">
    <property type="entry name" value="DUF4360"/>
</dbReference>
<dbReference type="EMBL" id="AQGS01000153">
    <property type="protein sequence ID" value="EPS41784.1"/>
    <property type="molecule type" value="Genomic_DNA"/>
</dbReference>
<evidence type="ECO:0008006" key="4">
    <source>
        <dbReference type="Google" id="ProtNLM"/>
    </source>
</evidence>
<evidence type="ECO:0000313" key="2">
    <source>
        <dbReference type="EMBL" id="EPS41784.1"/>
    </source>
</evidence>
<keyword evidence="1" id="KW-0732">Signal</keyword>
<dbReference type="HOGENOM" id="CLU_083369_0_1_1"/>
<dbReference type="OMA" id="QWRRCHK"/>
<dbReference type="AlphaFoldDB" id="S8AFZ6"/>
<name>S8AFZ6_DACHA</name>
<evidence type="ECO:0000256" key="1">
    <source>
        <dbReference type="SAM" id="SignalP"/>
    </source>
</evidence>
<dbReference type="PANTHER" id="PTHR38847:SF1">
    <property type="entry name" value="PSEUDOURIDINE SYNTHASE RSUA_RLUA-LIKE DOMAIN-CONTAINING PROTEIN"/>
    <property type="match status" value="1"/>
</dbReference>
<dbReference type="OrthoDB" id="152248at2759"/>
<protein>
    <recommendedName>
        <fullName evidence="4">Ubiquitin 3 binding protein But2 C-terminal domain-containing protein</fullName>
    </recommendedName>
</protein>
<dbReference type="eggNOG" id="ENOG502S0H4">
    <property type="taxonomic scope" value="Eukaryota"/>
</dbReference>
<feature type="chain" id="PRO_5004548467" description="Ubiquitin 3 binding protein But2 C-terminal domain-containing protein" evidence="1">
    <location>
        <begin position="20"/>
        <end position="205"/>
    </location>
</feature>
<dbReference type="PANTHER" id="PTHR38847">
    <property type="match status" value="1"/>
</dbReference>
<feature type="signal peptide" evidence="1">
    <location>
        <begin position="1"/>
        <end position="19"/>
    </location>
</feature>
<comment type="caution">
    <text evidence="2">The sequence shown here is derived from an EMBL/GenBank/DDBJ whole genome shotgun (WGS) entry which is preliminary data.</text>
</comment>
<organism evidence="2 3">
    <name type="scientific">Dactylellina haptotyla (strain CBS 200.50)</name>
    <name type="common">Nematode-trapping fungus</name>
    <name type="synonym">Monacrosporium haptotylum</name>
    <dbReference type="NCBI Taxonomy" id="1284197"/>
    <lineage>
        <taxon>Eukaryota</taxon>
        <taxon>Fungi</taxon>
        <taxon>Dikarya</taxon>
        <taxon>Ascomycota</taxon>
        <taxon>Pezizomycotina</taxon>
        <taxon>Orbiliomycetes</taxon>
        <taxon>Orbiliales</taxon>
        <taxon>Orbiliaceae</taxon>
        <taxon>Dactylellina</taxon>
    </lineage>
</organism>
<keyword evidence="3" id="KW-1185">Reference proteome</keyword>
<dbReference type="Proteomes" id="UP000015100">
    <property type="component" value="Unassembled WGS sequence"/>
</dbReference>